<dbReference type="OrthoDB" id="623514at2"/>
<dbReference type="STRING" id="1434700.SAMN06296427_102432"/>
<gene>
    <name evidence="1" type="ORF">SAMN06296427_102432</name>
</gene>
<proteinExistence type="predicted"/>
<organism evidence="1 2">
    <name type="scientific">Moheibacter sediminis</name>
    <dbReference type="NCBI Taxonomy" id="1434700"/>
    <lineage>
        <taxon>Bacteria</taxon>
        <taxon>Pseudomonadati</taxon>
        <taxon>Bacteroidota</taxon>
        <taxon>Flavobacteriia</taxon>
        <taxon>Flavobacteriales</taxon>
        <taxon>Weeksellaceae</taxon>
        <taxon>Moheibacter</taxon>
    </lineage>
</organism>
<reference evidence="1 2" key="1">
    <citation type="submission" date="2017-04" db="EMBL/GenBank/DDBJ databases">
        <authorList>
            <person name="Afonso C.L."/>
            <person name="Miller P.J."/>
            <person name="Scott M.A."/>
            <person name="Spackman E."/>
            <person name="Goraichik I."/>
            <person name="Dimitrov K.M."/>
            <person name="Suarez D.L."/>
            <person name="Swayne D.E."/>
        </authorList>
    </citation>
    <scope>NUCLEOTIDE SEQUENCE [LARGE SCALE GENOMIC DNA]</scope>
    <source>
        <strain evidence="1 2">CGMCC 1.12708</strain>
    </source>
</reference>
<dbReference type="AlphaFoldDB" id="A0A1W1ZE82"/>
<protein>
    <recommendedName>
        <fullName evidence="3">WG containing repeat-containing protein</fullName>
    </recommendedName>
</protein>
<dbReference type="Proteomes" id="UP000192393">
    <property type="component" value="Unassembled WGS sequence"/>
</dbReference>
<name>A0A1W1ZE82_9FLAO</name>
<evidence type="ECO:0008006" key="3">
    <source>
        <dbReference type="Google" id="ProtNLM"/>
    </source>
</evidence>
<evidence type="ECO:0000313" key="1">
    <source>
        <dbReference type="EMBL" id="SMC46769.1"/>
    </source>
</evidence>
<keyword evidence="2" id="KW-1185">Reference proteome</keyword>
<sequence>MEERAIPLKSNNLWGWADIYNAKEIVEPKYDSVFYYYKKGFIVIKNKKSGVIECDNYNQCNQILEPLYDDINYYPRHGYVTTINDKKGFINKEKSILIDNLYDKIILVDEFIYVINNEKFKSGVYSMEDKKQIISSNYEIISIEYEHFWKDRTEDKEKAFIKFDIFSG</sequence>
<accession>A0A1W1ZE82</accession>
<evidence type="ECO:0000313" key="2">
    <source>
        <dbReference type="Proteomes" id="UP000192393"/>
    </source>
</evidence>
<dbReference type="RefSeq" id="WP_084016572.1">
    <property type="nucleotide sequence ID" value="NZ_FWXS01000002.1"/>
</dbReference>
<dbReference type="EMBL" id="FWXS01000002">
    <property type="protein sequence ID" value="SMC46769.1"/>
    <property type="molecule type" value="Genomic_DNA"/>
</dbReference>